<gene>
    <name evidence="5" type="primary">tyrC</name>
    <name evidence="5" type="ORF">ab3b_01030</name>
</gene>
<comment type="similarity">
    <text evidence="1">Belongs to the prephenate/arogenate dehydrogenase family.</text>
</comment>
<dbReference type="Gene3D" id="3.40.50.720">
    <property type="entry name" value="NAD(P)-binding Rossmann-like Domain"/>
    <property type="match status" value="1"/>
</dbReference>
<dbReference type="SUPFAM" id="SSF51735">
    <property type="entry name" value="NAD(P)-binding Rossmann-fold domains"/>
    <property type="match status" value="1"/>
</dbReference>
<dbReference type="EMBL" id="JWHT01000026">
    <property type="protein sequence ID" value="KIU24769.1"/>
    <property type="molecule type" value="Genomic_DNA"/>
</dbReference>
<evidence type="ECO:0000256" key="2">
    <source>
        <dbReference type="ARBA" id="ARBA00023002"/>
    </source>
</evidence>
<dbReference type="PANTHER" id="PTHR21363">
    <property type="entry name" value="PREPHENATE DEHYDROGENASE"/>
    <property type="match status" value="1"/>
</dbReference>
<dbReference type="GO" id="GO:0008977">
    <property type="term" value="F:prephenate dehydrogenase (NAD+) activity"/>
    <property type="evidence" value="ECO:0007669"/>
    <property type="project" value="InterPro"/>
</dbReference>
<dbReference type="EC" id="1.3.1.43" evidence="5"/>
<comment type="pathway">
    <text evidence="3">Amino-acid biosynthesis.</text>
</comment>
<dbReference type="InterPro" id="IPR050812">
    <property type="entry name" value="Preph/Arog_dehydrog"/>
</dbReference>
<dbReference type="InterPro" id="IPR003099">
    <property type="entry name" value="Prephen_DH"/>
</dbReference>
<dbReference type="GO" id="GO:0006571">
    <property type="term" value="P:tyrosine biosynthetic process"/>
    <property type="evidence" value="ECO:0007669"/>
    <property type="project" value="InterPro"/>
</dbReference>
<dbReference type="InterPro" id="IPR036291">
    <property type="entry name" value="NAD(P)-bd_dom_sf"/>
</dbReference>
<dbReference type="PATRIC" id="fig|137591.24.peg.1009"/>
<dbReference type="AlphaFoldDB" id="A0A0D1KJ83"/>
<evidence type="ECO:0000313" key="6">
    <source>
        <dbReference type="Proteomes" id="UP000032289"/>
    </source>
</evidence>
<dbReference type="Gene3D" id="1.10.3660.10">
    <property type="entry name" value="6-phosphogluconate dehydrogenase C-terminal like domain"/>
    <property type="match status" value="1"/>
</dbReference>
<dbReference type="GO" id="GO:0004665">
    <property type="term" value="F:prephenate dehydrogenase (NADP+) activity"/>
    <property type="evidence" value="ECO:0007669"/>
    <property type="project" value="InterPro"/>
</dbReference>
<dbReference type="Proteomes" id="UP000032289">
    <property type="component" value="Unassembled WGS sequence"/>
</dbReference>
<evidence type="ECO:0000259" key="4">
    <source>
        <dbReference type="PROSITE" id="PS51176"/>
    </source>
</evidence>
<dbReference type="GO" id="GO:0047794">
    <property type="term" value="F:cyclohexadienyl dehydrogenase activity"/>
    <property type="evidence" value="ECO:0007669"/>
    <property type="project" value="UniProtKB-EC"/>
</dbReference>
<dbReference type="InterPro" id="IPR046825">
    <property type="entry name" value="PDH_C"/>
</dbReference>
<keyword evidence="2 5" id="KW-0560">Oxidoreductase</keyword>
<dbReference type="Pfam" id="PF02153">
    <property type="entry name" value="PDH_N"/>
    <property type="match status" value="1"/>
</dbReference>
<evidence type="ECO:0000256" key="3">
    <source>
        <dbReference type="ARBA" id="ARBA00029440"/>
    </source>
</evidence>
<reference evidence="5 6" key="1">
    <citation type="journal article" date="2015" name="Microbiology (Mosc.)">
        <title>Genomics of the Weissella cibaria species with an examination of its metabolic traits.</title>
        <authorList>
            <person name="Lynch K.M."/>
            <person name="Lucid A."/>
            <person name="Arendt E.K."/>
            <person name="Sleator R.D."/>
            <person name="Lucey B."/>
            <person name="Coffey A."/>
        </authorList>
    </citation>
    <scope>NUCLEOTIDE SEQUENCE [LARGE SCALE GENOMIC DNA]</scope>
    <source>
        <strain evidence="5 6">AB3b</strain>
    </source>
</reference>
<proteinExistence type="inferred from homology"/>
<evidence type="ECO:0000256" key="1">
    <source>
        <dbReference type="ARBA" id="ARBA00007964"/>
    </source>
</evidence>
<organism evidence="5 6">
    <name type="scientific">Weissella cibaria</name>
    <dbReference type="NCBI Taxonomy" id="137591"/>
    <lineage>
        <taxon>Bacteria</taxon>
        <taxon>Bacillati</taxon>
        <taxon>Bacillota</taxon>
        <taxon>Bacilli</taxon>
        <taxon>Lactobacillales</taxon>
        <taxon>Lactobacillaceae</taxon>
        <taxon>Weissella</taxon>
    </lineage>
</organism>
<sequence length="268" mass="28757">MTRIAIWGLGAIGSAMAEQLSRTEGYEVLGFDINPVTIREALAAGVVQGAFNPAEINVLPIDLLVVAVPPTETIAVLRDLQTNNLVVDVASIKQPIIQVVDHLPHFVGGHPMAGTDETGLIGRKKVKFDQASFFLVGNDADCGRIMTLLSPLGSHFETIDAAKHDALIALTSDATHLIAQALVATLGGNMSEGARPFIGPGFRDTTRIAAANPDLWTQILLANRVATTEALTNFMIELQRLRELLVDNDTEQLLAALTAIQQIRRELA</sequence>
<protein>
    <submittedName>
        <fullName evidence="5">TyrC protein</fullName>
        <ecNumber evidence="5">1.3.1.43</ecNumber>
    </submittedName>
</protein>
<evidence type="ECO:0000313" key="5">
    <source>
        <dbReference type="EMBL" id="KIU24769.1"/>
    </source>
</evidence>
<dbReference type="Pfam" id="PF20463">
    <property type="entry name" value="PDH_C"/>
    <property type="match status" value="1"/>
</dbReference>
<feature type="domain" description="Prephenate/arogenate dehydrogenase" evidence="4">
    <location>
        <begin position="2"/>
        <end position="268"/>
    </location>
</feature>
<dbReference type="GO" id="GO:0070403">
    <property type="term" value="F:NAD+ binding"/>
    <property type="evidence" value="ECO:0007669"/>
    <property type="project" value="InterPro"/>
</dbReference>
<dbReference type="InterPro" id="IPR008927">
    <property type="entry name" value="6-PGluconate_DH-like_C_sf"/>
</dbReference>
<dbReference type="PANTHER" id="PTHR21363:SF0">
    <property type="entry name" value="PREPHENATE DEHYDROGENASE [NADP(+)]"/>
    <property type="match status" value="1"/>
</dbReference>
<comment type="caution">
    <text evidence="5">The sequence shown here is derived from an EMBL/GenBank/DDBJ whole genome shotgun (WGS) entry which is preliminary data.</text>
</comment>
<dbReference type="PROSITE" id="PS51176">
    <property type="entry name" value="PDH_ADH"/>
    <property type="match status" value="1"/>
</dbReference>
<accession>A0A0D1KJ83</accession>
<dbReference type="SUPFAM" id="SSF48179">
    <property type="entry name" value="6-phosphogluconate dehydrogenase C-terminal domain-like"/>
    <property type="match status" value="1"/>
</dbReference>
<name>A0A0D1KJ83_9LACO</name>
<dbReference type="RefSeq" id="WP_043941119.1">
    <property type="nucleotide sequence ID" value="NZ_JWHT01000026.1"/>
</dbReference>
<dbReference type="InterPro" id="IPR046826">
    <property type="entry name" value="PDH_N"/>
</dbReference>